<dbReference type="Proteomes" id="UP000786185">
    <property type="component" value="Unassembled WGS sequence"/>
</dbReference>
<dbReference type="InterPro" id="IPR036282">
    <property type="entry name" value="Glutathione-S-Trfase_C_sf"/>
</dbReference>
<dbReference type="Pfam" id="PF14497">
    <property type="entry name" value="GST_C_3"/>
    <property type="match status" value="1"/>
</dbReference>
<dbReference type="CDD" id="cd03051">
    <property type="entry name" value="GST_N_GTT2_like"/>
    <property type="match status" value="1"/>
</dbReference>
<gene>
    <name evidence="3" type="ORF">ERJ77_11030</name>
</gene>
<accession>A0AAW4BF28</accession>
<dbReference type="SFLD" id="SFLDS00019">
    <property type="entry name" value="Glutathione_Transferase_(cytos"/>
    <property type="match status" value="1"/>
</dbReference>
<feature type="domain" description="GST C-terminal" evidence="2">
    <location>
        <begin position="87"/>
        <end position="210"/>
    </location>
</feature>
<proteinExistence type="predicted"/>
<protein>
    <submittedName>
        <fullName evidence="3">Glutathione S-transferase</fullName>
    </submittedName>
</protein>
<feature type="domain" description="GST N-terminal" evidence="1">
    <location>
        <begin position="1"/>
        <end position="81"/>
    </location>
</feature>
<dbReference type="InterPro" id="IPR034346">
    <property type="entry name" value="Gtt2-like_C"/>
</dbReference>
<dbReference type="AlphaFoldDB" id="A0AAW4BF28"/>
<dbReference type="InterPro" id="IPR040079">
    <property type="entry name" value="Glutathione_S-Trfase"/>
</dbReference>
<dbReference type="PANTHER" id="PTHR43986">
    <property type="entry name" value="ELONGATION FACTOR 1-GAMMA"/>
    <property type="match status" value="1"/>
</dbReference>
<dbReference type="PANTHER" id="PTHR43986:SF1">
    <property type="entry name" value="ELONGATION FACTOR 1-GAMMA"/>
    <property type="match status" value="1"/>
</dbReference>
<sequence length="210" mass="24214">MKLYELAATPSCRRVNIFLKEIGIDIPRQVINVRDGENLSDEFQSKSITGKIPVLELDDGTTLCKSIAICRYFDHLVNHKHFLFGQTALEQAKVEMWHRVVEFQGLYAGFQAFRNISGIYKDRENCIVEWGYESRNRVGAFLPILDKRLSESESESEYLATDAFTIVDITAYIFIEFAENALELTVLKDYSNIARWFKSVEQRPSFHRGA</sequence>
<evidence type="ECO:0000313" key="3">
    <source>
        <dbReference type="EMBL" id="MBF4435047.1"/>
    </source>
</evidence>
<dbReference type="InterPro" id="IPR004046">
    <property type="entry name" value="GST_C"/>
</dbReference>
<evidence type="ECO:0000313" key="4">
    <source>
        <dbReference type="Proteomes" id="UP000786185"/>
    </source>
</evidence>
<dbReference type="GO" id="GO:0005737">
    <property type="term" value="C:cytoplasm"/>
    <property type="evidence" value="ECO:0007669"/>
    <property type="project" value="TreeGrafter"/>
</dbReference>
<dbReference type="InterPro" id="IPR010987">
    <property type="entry name" value="Glutathione-S-Trfase_C-like"/>
</dbReference>
<dbReference type="PROSITE" id="PS50404">
    <property type="entry name" value="GST_NTER"/>
    <property type="match status" value="1"/>
</dbReference>
<dbReference type="Gene3D" id="3.40.30.10">
    <property type="entry name" value="Glutaredoxin"/>
    <property type="match status" value="1"/>
</dbReference>
<dbReference type="Pfam" id="PF13409">
    <property type="entry name" value="GST_N_2"/>
    <property type="match status" value="1"/>
</dbReference>
<dbReference type="GO" id="GO:0006414">
    <property type="term" value="P:translational elongation"/>
    <property type="evidence" value="ECO:0007669"/>
    <property type="project" value="TreeGrafter"/>
</dbReference>
<dbReference type="InterPro" id="IPR004045">
    <property type="entry name" value="Glutathione_S-Trfase_N"/>
</dbReference>
<dbReference type="EMBL" id="SCLC01000006">
    <property type="protein sequence ID" value="MBF4435047.1"/>
    <property type="molecule type" value="Genomic_DNA"/>
</dbReference>
<dbReference type="InterPro" id="IPR034345">
    <property type="entry name" value="Gtt2-like_N"/>
</dbReference>
<comment type="caution">
    <text evidence="3">The sequence shown here is derived from an EMBL/GenBank/DDBJ whole genome shotgun (WGS) entry which is preliminary data.</text>
</comment>
<reference evidence="3" key="1">
    <citation type="journal article" date="2021" name="PeerJ">
        <title>Analysis of 44 Vibrio anguillarum genomes reveals high genetic diversity.</title>
        <authorList>
            <person name="Hansen M.J."/>
            <person name="Dalsgaard I."/>
        </authorList>
    </citation>
    <scope>NUCLEOTIDE SEQUENCE</scope>
    <source>
        <strain evidence="3">850617-1/1</strain>
    </source>
</reference>
<organism evidence="3 4">
    <name type="scientific">Vibrio anguillarum</name>
    <name type="common">Listonella anguillarum</name>
    <dbReference type="NCBI Taxonomy" id="55601"/>
    <lineage>
        <taxon>Bacteria</taxon>
        <taxon>Pseudomonadati</taxon>
        <taxon>Pseudomonadota</taxon>
        <taxon>Gammaproteobacteria</taxon>
        <taxon>Vibrionales</taxon>
        <taxon>Vibrionaceae</taxon>
        <taxon>Vibrio</taxon>
    </lineage>
</organism>
<dbReference type="Gene3D" id="1.20.1050.10">
    <property type="match status" value="1"/>
</dbReference>
<evidence type="ECO:0000259" key="2">
    <source>
        <dbReference type="PROSITE" id="PS50405"/>
    </source>
</evidence>
<dbReference type="SUPFAM" id="SSF52833">
    <property type="entry name" value="Thioredoxin-like"/>
    <property type="match status" value="1"/>
</dbReference>
<dbReference type="InterPro" id="IPR050802">
    <property type="entry name" value="EF-GSTs"/>
</dbReference>
<dbReference type="SUPFAM" id="SSF47616">
    <property type="entry name" value="GST C-terminal domain-like"/>
    <property type="match status" value="1"/>
</dbReference>
<dbReference type="SFLD" id="SFLDG00358">
    <property type="entry name" value="Main_(cytGST)"/>
    <property type="match status" value="1"/>
</dbReference>
<dbReference type="CDD" id="cd03182">
    <property type="entry name" value="GST_C_GTT2_like"/>
    <property type="match status" value="1"/>
</dbReference>
<evidence type="ECO:0000259" key="1">
    <source>
        <dbReference type="PROSITE" id="PS50404"/>
    </source>
</evidence>
<dbReference type="InterPro" id="IPR036249">
    <property type="entry name" value="Thioredoxin-like_sf"/>
</dbReference>
<name>A0AAW4BF28_VIBAN</name>
<dbReference type="PROSITE" id="PS50405">
    <property type="entry name" value="GST_CTER"/>
    <property type="match status" value="1"/>
</dbReference>